<dbReference type="EMBL" id="JAULSV010000007">
    <property type="protein sequence ID" value="KAK0639471.1"/>
    <property type="molecule type" value="Genomic_DNA"/>
</dbReference>
<accession>A0AA40CHX1</accession>
<evidence type="ECO:0000313" key="5">
    <source>
        <dbReference type="Proteomes" id="UP001174936"/>
    </source>
</evidence>
<proteinExistence type="predicted"/>
<reference evidence="4" key="1">
    <citation type="submission" date="2023-06" db="EMBL/GenBank/DDBJ databases">
        <title>Genome-scale phylogeny and comparative genomics of the fungal order Sordariales.</title>
        <authorList>
            <consortium name="Lawrence Berkeley National Laboratory"/>
            <person name="Hensen N."/>
            <person name="Bonometti L."/>
            <person name="Westerberg I."/>
            <person name="Brannstrom I.O."/>
            <person name="Guillou S."/>
            <person name="Cros-Aarteil S."/>
            <person name="Calhoun S."/>
            <person name="Haridas S."/>
            <person name="Kuo A."/>
            <person name="Mondo S."/>
            <person name="Pangilinan J."/>
            <person name="Riley R."/>
            <person name="Labutti K."/>
            <person name="Andreopoulos B."/>
            <person name="Lipzen A."/>
            <person name="Chen C."/>
            <person name="Yanf M."/>
            <person name="Daum C."/>
            <person name="Ng V."/>
            <person name="Clum A."/>
            <person name="Steindorff A."/>
            <person name="Ohm R."/>
            <person name="Martin F."/>
            <person name="Silar P."/>
            <person name="Natvig D."/>
            <person name="Lalanne C."/>
            <person name="Gautier V."/>
            <person name="Ament-Velasquez S.L."/>
            <person name="Kruys A."/>
            <person name="Hutchinson M.I."/>
            <person name="Powell A.J."/>
            <person name="Barry K."/>
            <person name="Miller A.N."/>
            <person name="Grigoriev I.V."/>
            <person name="Debuchy R."/>
            <person name="Gladieux P."/>
            <person name="Thoren M.H."/>
            <person name="Johannesson H."/>
        </authorList>
    </citation>
    <scope>NUCLEOTIDE SEQUENCE</scope>
    <source>
        <strain evidence="4">SMH2532-1</strain>
    </source>
</reference>
<organism evidence="4 5">
    <name type="scientific">Cercophora newfieldiana</name>
    <dbReference type="NCBI Taxonomy" id="92897"/>
    <lineage>
        <taxon>Eukaryota</taxon>
        <taxon>Fungi</taxon>
        <taxon>Dikarya</taxon>
        <taxon>Ascomycota</taxon>
        <taxon>Pezizomycotina</taxon>
        <taxon>Sordariomycetes</taxon>
        <taxon>Sordariomycetidae</taxon>
        <taxon>Sordariales</taxon>
        <taxon>Lasiosphaeriaceae</taxon>
        <taxon>Cercophora</taxon>
    </lineage>
</organism>
<evidence type="ECO:0000256" key="3">
    <source>
        <dbReference type="SAM" id="SignalP"/>
    </source>
</evidence>
<keyword evidence="3" id="KW-0732">Signal</keyword>
<feature type="region of interest" description="Disordered" evidence="1">
    <location>
        <begin position="204"/>
        <end position="246"/>
    </location>
</feature>
<name>A0AA40CHX1_9PEZI</name>
<sequence length="246" mass="25375">MRPLATIIAVGLSPLVSAQRGDGGGLLSIGDTDSFRSLRACALGCYNGGIRDAYMVAQKIDCRKPGVVYVPPDNDCFCRPDLRETAVRYVSTCVYTSCKNNQLDASSATQVYKDYCLGAGYTAAAPNANDAQTTAGDDPSRGGTGNKTPTETGGSSEGSSSSGGGGGLSVGAMAGIAAAVISVIIGLIGLGFKYKSYKKTKEQAAAVKAQTQGHGHGYPPPPAYQPHGYPPQQQGCPQQQQGNWKA</sequence>
<feature type="transmembrane region" description="Helical" evidence="2">
    <location>
        <begin position="170"/>
        <end position="192"/>
    </location>
</feature>
<feature type="compositionally biased region" description="Low complexity" evidence="1">
    <location>
        <begin position="225"/>
        <end position="246"/>
    </location>
</feature>
<keyword evidence="2" id="KW-0472">Membrane</keyword>
<keyword evidence="2" id="KW-0812">Transmembrane</keyword>
<evidence type="ECO:0000256" key="2">
    <source>
        <dbReference type="SAM" id="Phobius"/>
    </source>
</evidence>
<protein>
    <submittedName>
        <fullName evidence="4">Uncharacterized protein</fullName>
    </submittedName>
</protein>
<feature type="signal peptide" evidence="3">
    <location>
        <begin position="1"/>
        <end position="18"/>
    </location>
</feature>
<gene>
    <name evidence="4" type="ORF">B0T16DRAFT_463143</name>
</gene>
<evidence type="ECO:0000313" key="4">
    <source>
        <dbReference type="EMBL" id="KAK0639471.1"/>
    </source>
</evidence>
<dbReference type="AlphaFoldDB" id="A0AA40CHX1"/>
<comment type="caution">
    <text evidence="4">The sequence shown here is derived from an EMBL/GenBank/DDBJ whole genome shotgun (WGS) entry which is preliminary data.</text>
</comment>
<feature type="region of interest" description="Disordered" evidence="1">
    <location>
        <begin position="127"/>
        <end position="165"/>
    </location>
</feature>
<feature type="chain" id="PRO_5041463174" evidence="3">
    <location>
        <begin position="19"/>
        <end position="246"/>
    </location>
</feature>
<dbReference type="Proteomes" id="UP001174936">
    <property type="component" value="Unassembled WGS sequence"/>
</dbReference>
<evidence type="ECO:0000256" key="1">
    <source>
        <dbReference type="SAM" id="MobiDB-lite"/>
    </source>
</evidence>
<keyword evidence="5" id="KW-1185">Reference proteome</keyword>
<keyword evidence="2" id="KW-1133">Transmembrane helix</keyword>